<organism evidence="1 2">
    <name type="scientific">Galemys pyrenaicus</name>
    <name type="common">Iberian desman</name>
    <name type="synonym">Pyrenean desman</name>
    <dbReference type="NCBI Taxonomy" id="202257"/>
    <lineage>
        <taxon>Eukaryota</taxon>
        <taxon>Metazoa</taxon>
        <taxon>Chordata</taxon>
        <taxon>Craniata</taxon>
        <taxon>Vertebrata</taxon>
        <taxon>Euteleostomi</taxon>
        <taxon>Mammalia</taxon>
        <taxon>Eutheria</taxon>
        <taxon>Laurasiatheria</taxon>
        <taxon>Eulipotyphla</taxon>
        <taxon>Talpidae</taxon>
        <taxon>Galemys</taxon>
    </lineage>
</organism>
<dbReference type="AlphaFoldDB" id="A0A8J6DUK8"/>
<protein>
    <submittedName>
        <fullName evidence="1">Uncharacterized protein</fullName>
    </submittedName>
</protein>
<accession>A0A8J6DUK8</accession>
<sequence>EPANCSGQDTAALEERGIPFKESNDVLSLEAVKTCVNAMLCWGYKRLLANKLKRGWQMTRTFWMALCFCSQSSSSWGTSLMKRSGAPPALLDDVERLQILFRHPQPYCFMLAENHDMAFTINCMHTKKKKKKRNYLRKFQRRKAVILERNSF</sequence>
<proteinExistence type="predicted"/>
<reference evidence="1" key="1">
    <citation type="journal article" date="2021" name="Evol. Appl.">
        <title>The genome of the Pyrenean desman and the effects of bottlenecks and inbreeding on the genomic landscape of an endangered species.</title>
        <authorList>
            <person name="Escoda L."/>
            <person name="Castresana J."/>
        </authorList>
    </citation>
    <scope>NUCLEOTIDE SEQUENCE</scope>
    <source>
        <strain evidence="1">IBE-C5619</strain>
    </source>
</reference>
<keyword evidence="2" id="KW-1185">Reference proteome</keyword>
<gene>
    <name evidence="1" type="ORF">J0S82_018571</name>
</gene>
<evidence type="ECO:0000313" key="1">
    <source>
        <dbReference type="EMBL" id="KAG8521346.1"/>
    </source>
</evidence>
<evidence type="ECO:0000313" key="2">
    <source>
        <dbReference type="Proteomes" id="UP000700334"/>
    </source>
</evidence>
<name>A0A8J6DUK8_GALPY</name>
<dbReference type="EMBL" id="JAGFMF010011478">
    <property type="protein sequence ID" value="KAG8521346.1"/>
    <property type="molecule type" value="Genomic_DNA"/>
</dbReference>
<comment type="caution">
    <text evidence="1">The sequence shown here is derived from an EMBL/GenBank/DDBJ whole genome shotgun (WGS) entry which is preliminary data.</text>
</comment>
<feature type="non-terminal residue" evidence="1">
    <location>
        <position position="152"/>
    </location>
</feature>
<dbReference type="Proteomes" id="UP000700334">
    <property type="component" value="Unassembled WGS sequence"/>
</dbReference>